<protein>
    <submittedName>
        <fullName evidence="1">Uncharacterized protein</fullName>
    </submittedName>
</protein>
<name>U4LP59_PYROM</name>
<dbReference type="EMBL" id="HF936391">
    <property type="protein sequence ID" value="CCX16397.1"/>
    <property type="molecule type" value="Genomic_DNA"/>
</dbReference>
<dbReference type="Proteomes" id="UP000018144">
    <property type="component" value="Unassembled WGS sequence"/>
</dbReference>
<organism evidence="1 2">
    <name type="scientific">Pyronema omphalodes (strain CBS 100304)</name>
    <name type="common">Pyronema confluens</name>
    <dbReference type="NCBI Taxonomy" id="1076935"/>
    <lineage>
        <taxon>Eukaryota</taxon>
        <taxon>Fungi</taxon>
        <taxon>Dikarya</taxon>
        <taxon>Ascomycota</taxon>
        <taxon>Pezizomycotina</taxon>
        <taxon>Pezizomycetes</taxon>
        <taxon>Pezizales</taxon>
        <taxon>Pyronemataceae</taxon>
        <taxon>Pyronema</taxon>
    </lineage>
</organism>
<dbReference type="AlphaFoldDB" id="U4LP59"/>
<reference evidence="1 2" key="1">
    <citation type="journal article" date="2013" name="PLoS Genet.">
        <title>The genome and development-dependent transcriptomes of Pyronema confluens: a window into fungal evolution.</title>
        <authorList>
            <person name="Traeger S."/>
            <person name="Altegoer F."/>
            <person name="Freitag M."/>
            <person name="Gabaldon T."/>
            <person name="Kempken F."/>
            <person name="Kumar A."/>
            <person name="Marcet-Houben M."/>
            <person name="Poggeler S."/>
            <person name="Stajich J.E."/>
            <person name="Nowrousian M."/>
        </authorList>
    </citation>
    <scope>NUCLEOTIDE SEQUENCE [LARGE SCALE GENOMIC DNA]</scope>
    <source>
        <strain evidence="2">CBS 100304</strain>
        <tissue evidence="1">Vegetative mycelium</tissue>
    </source>
</reference>
<dbReference type="OrthoDB" id="5227693at2759"/>
<gene>
    <name evidence="1" type="ORF">PCON_03002</name>
</gene>
<evidence type="ECO:0000313" key="1">
    <source>
        <dbReference type="EMBL" id="CCX16397.1"/>
    </source>
</evidence>
<evidence type="ECO:0000313" key="2">
    <source>
        <dbReference type="Proteomes" id="UP000018144"/>
    </source>
</evidence>
<proteinExistence type="predicted"/>
<sequence length="99" mass="10673">MKHSLTDVNGAGRASYPMVKKSDKFIIEIRKDTDPVKNQRISQGLKKHNTLDSIVNPLKICTISLAEVAGHATGHVISGGLLEDAGNKYAEGITSTQRS</sequence>
<keyword evidence="2" id="KW-1185">Reference proteome</keyword>
<accession>U4LP59</accession>